<dbReference type="OrthoDB" id="10374713at2759"/>
<comment type="caution">
    <text evidence="2">The sequence shown here is derived from an EMBL/GenBank/DDBJ whole genome shotgun (WGS) entry which is preliminary data.</text>
</comment>
<evidence type="ECO:0000256" key="1">
    <source>
        <dbReference type="SAM" id="MobiDB-lite"/>
    </source>
</evidence>
<gene>
    <name evidence="2" type="ORF">JZ751_016716</name>
</gene>
<organism evidence="2 3">
    <name type="scientific">Albula glossodonta</name>
    <name type="common">roundjaw bonefish</name>
    <dbReference type="NCBI Taxonomy" id="121402"/>
    <lineage>
        <taxon>Eukaryota</taxon>
        <taxon>Metazoa</taxon>
        <taxon>Chordata</taxon>
        <taxon>Craniata</taxon>
        <taxon>Vertebrata</taxon>
        <taxon>Euteleostomi</taxon>
        <taxon>Actinopterygii</taxon>
        <taxon>Neopterygii</taxon>
        <taxon>Teleostei</taxon>
        <taxon>Albuliformes</taxon>
        <taxon>Albulidae</taxon>
        <taxon>Albula</taxon>
    </lineage>
</organism>
<evidence type="ECO:0000313" key="3">
    <source>
        <dbReference type="Proteomes" id="UP000824540"/>
    </source>
</evidence>
<accession>A0A8T2NQ53</accession>
<name>A0A8T2NQ53_9TELE</name>
<keyword evidence="3" id="KW-1185">Reference proteome</keyword>
<sequence>MRLDPVLATGSYDIAYFAEHTSSSTRDLHQLYHSNSLEPRPAEPGGWSSGAKDRKRKKD</sequence>
<protein>
    <submittedName>
        <fullName evidence="2">Uncharacterized protein</fullName>
    </submittedName>
</protein>
<reference evidence="2" key="1">
    <citation type="thesis" date="2021" institute="BYU ScholarsArchive" country="Provo, UT, USA">
        <title>Applications of and Algorithms for Genome Assembly and Genomic Analyses with an Emphasis on Marine Teleosts.</title>
        <authorList>
            <person name="Pickett B.D."/>
        </authorList>
    </citation>
    <scope>NUCLEOTIDE SEQUENCE</scope>
    <source>
        <strain evidence="2">HI-2016</strain>
    </source>
</reference>
<dbReference type="AlphaFoldDB" id="A0A8T2NQ53"/>
<dbReference type="Proteomes" id="UP000824540">
    <property type="component" value="Unassembled WGS sequence"/>
</dbReference>
<evidence type="ECO:0000313" key="2">
    <source>
        <dbReference type="EMBL" id="KAG9342214.1"/>
    </source>
</evidence>
<dbReference type="EMBL" id="JAFBMS010000029">
    <property type="protein sequence ID" value="KAG9342214.1"/>
    <property type="molecule type" value="Genomic_DNA"/>
</dbReference>
<feature type="region of interest" description="Disordered" evidence="1">
    <location>
        <begin position="23"/>
        <end position="59"/>
    </location>
</feature>
<proteinExistence type="predicted"/>